<dbReference type="InterPro" id="IPR002110">
    <property type="entry name" value="Ankyrin_rpt"/>
</dbReference>
<dbReference type="PANTHER" id="PTHR24177:SF329">
    <property type="entry name" value="ANKYRIN REPEAT PROTEIN"/>
    <property type="match status" value="1"/>
</dbReference>
<evidence type="ECO:0000259" key="4">
    <source>
        <dbReference type="Pfam" id="PF13962"/>
    </source>
</evidence>
<dbReference type="PANTHER" id="PTHR24177">
    <property type="entry name" value="CASKIN"/>
    <property type="match status" value="1"/>
</dbReference>
<name>A0A8T1NAC8_CARIL</name>
<dbReference type="InterPro" id="IPR026961">
    <property type="entry name" value="PGG_dom"/>
</dbReference>
<feature type="transmembrane region" description="Helical" evidence="2">
    <location>
        <begin position="630"/>
        <end position="653"/>
    </location>
</feature>
<dbReference type="Pfam" id="PF13961">
    <property type="entry name" value="DUF4219"/>
    <property type="match status" value="1"/>
</dbReference>
<dbReference type="Pfam" id="PF13962">
    <property type="entry name" value="PGG"/>
    <property type="match status" value="1"/>
</dbReference>
<evidence type="ECO:0008006" key="8">
    <source>
        <dbReference type="Google" id="ProtNLM"/>
    </source>
</evidence>
<accession>A0A8T1NAC8</accession>
<dbReference type="InterPro" id="IPR025314">
    <property type="entry name" value="DUF4219"/>
</dbReference>
<proteinExistence type="predicted"/>
<sequence>MERKSTAFSAAIPELIDEYDYAEWAIRMRTYLKAQDLWKDIIDDNGNPIPAFLQQENEHEAINDWRRRNYMALHVIQISCGPDALSKIRTINSSANTAWQILKKKYQLDMGSVNKSYLLYADLYRAVLRGSWPVAEDFLNSQPDAVRQAITYKGETALHIAVAVGHAHIVQELVGRMSREDVGIADGDGYTALMTALVYGRSDQLVQYLYPLTSLNDLVLAEKGRKGAMLLTRTIYTRDLDLALDLIRRYPSLTHALDDRGEIPFLALASMRNAFPSGNQLVFWKKWIYSRIRIDPSAPANGIATDPLNIVNIENGQHNQVPPVGSVPRPAVLFRQLVSVIVRNYLLVPAKSIVSKLLGIKQLYDMKKIHKQSEELLSCMCKEISESSQTGQLKNIGVVYDAISRAVKNGISEFVFKIVEMDPSFLGNRYRNSRNILMLAVLYRQSKIFNHIYGLDEKNALTSYGDRNDDNMLHMAGMIEDSTMLNQISGAALQMQRELQWFKQVAGILNPKIIESINRDGLTPQELFAKNHENMIEKGEKWMKDTASSCTVVGALIVTIMFSVAFTVPGGNDQTTGFPIFLKKRLFMFFIIFDALSLSSSSTSVLMFLGILTSRYAEEDFLESLPRKMIIGLLVLFFSIATMMIAFSIALLIMVRDQYSWMVIPIICLACVPVTIFISIQSRLLFKMIKSTYFPGIFNRKIELR</sequence>
<keyword evidence="2" id="KW-1133">Transmembrane helix</keyword>
<dbReference type="Pfam" id="PF12796">
    <property type="entry name" value="Ank_2"/>
    <property type="match status" value="1"/>
</dbReference>
<feature type="transmembrane region" description="Helical" evidence="2">
    <location>
        <begin position="586"/>
        <end position="609"/>
    </location>
</feature>
<dbReference type="AlphaFoldDB" id="A0A8T1NAC8"/>
<organism evidence="6 7">
    <name type="scientific">Carya illinoinensis</name>
    <name type="common">Pecan</name>
    <dbReference type="NCBI Taxonomy" id="32201"/>
    <lineage>
        <taxon>Eukaryota</taxon>
        <taxon>Viridiplantae</taxon>
        <taxon>Streptophyta</taxon>
        <taxon>Embryophyta</taxon>
        <taxon>Tracheophyta</taxon>
        <taxon>Spermatophyta</taxon>
        <taxon>Magnoliopsida</taxon>
        <taxon>eudicotyledons</taxon>
        <taxon>Gunneridae</taxon>
        <taxon>Pentapetalae</taxon>
        <taxon>rosids</taxon>
        <taxon>fabids</taxon>
        <taxon>Fagales</taxon>
        <taxon>Juglandaceae</taxon>
        <taxon>Carya</taxon>
    </lineage>
</organism>
<evidence type="ECO:0000313" key="5">
    <source>
        <dbReference type="EMBL" id="KAG6621602.1"/>
    </source>
</evidence>
<evidence type="ECO:0000256" key="1">
    <source>
        <dbReference type="PROSITE-ProRule" id="PRU00023"/>
    </source>
</evidence>
<dbReference type="GO" id="GO:0016020">
    <property type="term" value="C:membrane"/>
    <property type="evidence" value="ECO:0007669"/>
    <property type="project" value="TreeGrafter"/>
</dbReference>
<evidence type="ECO:0000256" key="2">
    <source>
        <dbReference type="SAM" id="Phobius"/>
    </source>
</evidence>
<evidence type="ECO:0000259" key="3">
    <source>
        <dbReference type="Pfam" id="PF13961"/>
    </source>
</evidence>
<evidence type="ECO:0000313" key="7">
    <source>
        <dbReference type="Proteomes" id="UP000811609"/>
    </source>
</evidence>
<dbReference type="EMBL" id="MU228855">
    <property type="protein sequence ID" value="KAG6621602.1"/>
    <property type="molecule type" value="Genomic_DNA"/>
</dbReference>
<evidence type="ECO:0000313" key="6">
    <source>
        <dbReference type="EMBL" id="KAG6628686.1"/>
    </source>
</evidence>
<dbReference type="PROSITE" id="PS50088">
    <property type="entry name" value="ANK_REPEAT"/>
    <property type="match status" value="1"/>
</dbReference>
<dbReference type="EMBL" id="MU228855">
    <property type="protein sequence ID" value="KAG6621603.1"/>
    <property type="molecule type" value="Genomic_DNA"/>
</dbReference>
<feature type="domain" description="DUF4219" evidence="3">
    <location>
        <begin position="19"/>
        <end position="39"/>
    </location>
</feature>
<reference evidence="5" key="2">
    <citation type="submission" date="2021-01" db="EMBL/GenBank/DDBJ databases">
        <authorList>
            <person name="Lovell J.T."/>
            <person name="Bentley N."/>
            <person name="Bhattarai G."/>
            <person name="Jenkins J.W."/>
            <person name="Sreedasyam A."/>
            <person name="Alarcon Y."/>
            <person name="Bock C."/>
            <person name="Boston L."/>
            <person name="Carlson J."/>
            <person name="Cervantes K."/>
            <person name="Clermont K."/>
            <person name="Krom N."/>
            <person name="Kubenka K."/>
            <person name="Mamidi S."/>
            <person name="Mattison C."/>
            <person name="Monteros M."/>
            <person name="Pisani C."/>
            <person name="Plott C."/>
            <person name="Rajasekar S."/>
            <person name="Rhein H.S."/>
            <person name="Rohla C."/>
            <person name="Song M."/>
            <person name="Hilaire R.S."/>
            <person name="Shu S."/>
            <person name="Wells L."/>
            <person name="Wang X."/>
            <person name="Webber J."/>
            <person name="Heerema R.J."/>
            <person name="Klein P."/>
            <person name="Conner P."/>
            <person name="Grauke L."/>
            <person name="Grimwood J."/>
            <person name="Schmutz J."/>
            <person name="Randall J.J."/>
        </authorList>
    </citation>
    <scope>NUCLEOTIDE SEQUENCE</scope>
    <source>
        <tissue evidence="5">Leaf</tissue>
    </source>
</reference>
<feature type="repeat" description="ANK" evidence="1">
    <location>
        <begin position="153"/>
        <end position="174"/>
    </location>
</feature>
<gene>
    <name evidence="6" type="ORF">CIPAW_14G030600</name>
    <name evidence="5" type="ORF">I3842_Q017500</name>
</gene>
<dbReference type="Proteomes" id="UP000811246">
    <property type="component" value="Unassembled WGS sequence"/>
</dbReference>
<dbReference type="PROSITE" id="PS50297">
    <property type="entry name" value="ANK_REP_REGION"/>
    <property type="match status" value="1"/>
</dbReference>
<comment type="caution">
    <text evidence="6">The sequence shown here is derived from an EMBL/GenBank/DDBJ whole genome shotgun (WGS) entry which is preliminary data.</text>
</comment>
<feature type="transmembrane region" description="Helical" evidence="2">
    <location>
        <begin position="546"/>
        <end position="566"/>
    </location>
</feature>
<protein>
    <recommendedName>
        <fullName evidence="8">PGG domain-containing protein</fullName>
    </recommendedName>
</protein>
<keyword evidence="2" id="KW-0472">Membrane</keyword>
<dbReference type="SMART" id="SM00248">
    <property type="entry name" value="ANK"/>
    <property type="match status" value="3"/>
</dbReference>
<feature type="domain" description="PGG" evidence="4">
    <location>
        <begin position="540"/>
        <end position="652"/>
    </location>
</feature>
<reference evidence="6" key="1">
    <citation type="submission" date="2020-12" db="EMBL/GenBank/DDBJ databases">
        <title>WGS assembly of Carya illinoinensis cv. Pawnee.</title>
        <authorList>
            <person name="Platts A."/>
            <person name="Shu S."/>
            <person name="Wright S."/>
            <person name="Barry K."/>
            <person name="Edger P."/>
            <person name="Pires J.C."/>
            <person name="Schmutz J."/>
        </authorList>
    </citation>
    <scope>NUCLEOTIDE SEQUENCE</scope>
    <source>
        <tissue evidence="6">Leaf</tissue>
    </source>
</reference>
<keyword evidence="2" id="KW-0812">Transmembrane</keyword>
<keyword evidence="1" id="KW-0040">ANK repeat</keyword>
<dbReference type="EMBL" id="CM031822">
    <property type="protein sequence ID" value="KAG6628686.1"/>
    <property type="molecule type" value="Genomic_DNA"/>
</dbReference>
<feature type="transmembrane region" description="Helical" evidence="2">
    <location>
        <begin position="659"/>
        <end position="680"/>
    </location>
</feature>
<dbReference type="Proteomes" id="UP000811609">
    <property type="component" value="Chromosome 14"/>
</dbReference>
<keyword evidence="7" id="KW-1185">Reference proteome</keyword>